<dbReference type="Proteomes" id="UP001589748">
    <property type="component" value="Unassembled WGS sequence"/>
</dbReference>
<keyword evidence="4" id="KW-1185">Reference proteome</keyword>
<dbReference type="InterPro" id="IPR013708">
    <property type="entry name" value="Shikimate_DH-bd_N"/>
</dbReference>
<comment type="caution">
    <text evidence="3">The sequence shown here is derived from an EMBL/GenBank/DDBJ whole genome shotgun (WGS) entry which is preliminary data.</text>
</comment>
<reference evidence="3 4" key="1">
    <citation type="submission" date="2024-09" db="EMBL/GenBank/DDBJ databases">
        <authorList>
            <person name="Sun Q."/>
            <person name="Mori K."/>
        </authorList>
    </citation>
    <scope>NUCLEOTIDE SEQUENCE [LARGE SCALE GENOMIC DNA]</scope>
    <source>
        <strain evidence="3 4">TISTR 1856</strain>
    </source>
</reference>
<protein>
    <submittedName>
        <fullName evidence="3">Shikimate 5-dehydrogenase</fullName>
    </submittedName>
</protein>
<evidence type="ECO:0000259" key="2">
    <source>
        <dbReference type="Pfam" id="PF08501"/>
    </source>
</evidence>
<dbReference type="SUPFAM" id="SSF53223">
    <property type="entry name" value="Aminoacid dehydrogenase-like, N-terminal domain"/>
    <property type="match status" value="1"/>
</dbReference>
<feature type="region of interest" description="Disordered" evidence="1">
    <location>
        <begin position="1"/>
        <end position="21"/>
    </location>
</feature>
<name>A0ABV5LVV9_9ACTN</name>
<dbReference type="Pfam" id="PF08501">
    <property type="entry name" value="Shikimate_dh_N"/>
    <property type="match status" value="1"/>
</dbReference>
<dbReference type="Gene3D" id="3.40.50.10860">
    <property type="entry name" value="Leucine Dehydrogenase, chain A, domain 1"/>
    <property type="match status" value="1"/>
</dbReference>
<dbReference type="InterPro" id="IPR046346">
    <property type="entry name" value="Aminoacid_DH-like_N_sf"/>
</dbReference>
<organism evidence="3 4">
    <name type="scientific">Kineococcus gynurae</name>
    <dbReference type="NCBI Taxonomy" id="452979"/>
    <lineage>
        <taxon>Bacteria</taxon>
        <taxon>Bacillati</taxon>
        <taxon>Actinomycetota</taxon>
        <taxon>Actinomycetes</taxon>
        <taxon>Kineosporiales</taxon>
        <taxon>Kineosporiaceae</taxon>
        <taxon>Kineococcus</taxon>
    </lineage>
</organism>
<dbReference type="InterPro" id="IPR036291">
    <property type="entry name" value="NAD(P)-bd_dom_sf"/>
</dbReference>
<evidence type="ECO:0000256" key="1">
    <source>
        <dbReference type="SAM" id="MobiDB-lite"/>
    </source>
</evidence>
<proteinExistence type="predicted"/>
<feature type="domain" description="Shikimate dehydrogenase substrate binding N-terminal" evidence="2">
    <location>
        <begin position="41"/>
        <end position="109"/>
    </location>
</feature>
<feature type="compositionally biased region" description="Pro residues" evidence="1">
    <location>
        <begin position="1"/>
        <end position="16"/>
    </location>
</feature>
<evidence type="ECO:0000313" key="3">
    <source>
        <dbReference type="EMBL" id="MFB9378228.1"/>
    </source>
</evidence>
<gene>
    <name evidence="3" type="ORF">ACFFVI_14750</name>
</gene>
<dbReference type="RefSeq" id="WP_380137238.1">
    <property type="nucleotide sequence ID" value="NZ_JBHLUI010000008.1"/>
</dbReference>
<dbReference type="NCBIfam" id="NF009202">
    <property type="entry name" value="PRK12550.1"/>
    <property type="match status" value="1"/>
</dbReference>
<dbReference type="EMBL" id="JBHMDM010000007">
    <property type="protein sequence ID" value="MFB9378228.1"/>
    <property type="molecule type" value="Genomic_DNA"/>
</dbReference>
<dbReference type="Gene3D" id="3.40.50.720">
    <property type="entry name" value="NAD(P)-binding Rossmann-like Domain"/>
    <property type="match status" value="1"/>
</dbReference>
<dbReference type="PANTHER" id="PTHR21089:SF9">
    <property type="entry name" value="SHIKIMATE DEHYDROGENASE-LIKE PROTEIN HI_0607"/>
    <property type="match status" value="1"/>
</dbReference>
<evidence type="ECO:0000313" key="4">
    <source>
        <dbReference type="Proteomes" id="UP001589748"/>
    </source>
</evidence>
<dbReference type="SUPFAM" id="SSF51735">
    <property type="entry name" value="NAD(P)-binding Rossmann-fold domains"/>
    <property type="match status" value="1"/>
</dbReference>
<sequence length="292" mass="29734">MPEPTPTPAVPAPSPGGPRRISKDTTLCLSLSGRPSNIGTRFHNHLYAELGLDFVYKAFTTDDIAAAVGGIRALGIRGAGISMPFKEAVIPLVDHLEPSAAAIGSVNTIVNEGGRLVAHNTDYVAVARLLAEHGVADVVGTDGPVVVVGSGGMAKAALAAIRDSGFTDLTVLARNGSSGPALAGQYGARHRSSLDGLRPALLLNATPVGMAGGPEADALPVPAEVVATARVVFEVVAVPEVTPLVRTAREHGVPTITGGEVVALQAAEQFVLYTGVRPSAEQVARAAAASRD</sequence>
<dbReference type="InterPro" id="IPR022893">
    <property type="entry name" value="Shikimate_DH_fam"/>
</dbReference>
<dbReference type="PANTHER" id="PTHR21089">
    <property type="entry name" value="SHIKIMATE DEHYDROGENASE"/>
    <property type="match status" value="1"/>
</dbReference>
<dbReference type="CDD" id="cd01065">
    <property type="entry name" value="NAD_bind_Shikimate_DH"/>
    <property type="match status" value="1"/>
</dbReference>
<accession>A0ABV5LVV9</accession>